<evidence type="ECO:0000259" key="1">
    <source>
        <dbReference type="Pfam" id="PF07583"/>
    </source>
</evidence>
<evidence type="ECO:0008006" key="5">
    <source>
        <dbReference type="Google" id="ProtNLM"/>
    </source>
</evidence>
<dbReference type="KEGG" id="gms:SOIL9_52180"/>
<accession>A0A6P2CVS7</accession>
<feature type="domain" description="DUF1549" evidence="1">
    <location>
        <begin position="29"/>
        <end position="207"/>
    </location>
</feature>
<sequence>MRYALTLLLLPFGYCALGADDAARISERIDARIDEKLAKAKVEPAPAAGDAEFFRRLSLDLNGRVPPLSLVRDFLDDDRPNKRQLWAQELTEGDFGDRYAAHFANYWRAVLLAQANAQVARPGRLEDYLRKQFRANVPYDKLVRDLLTSADAADYFSAYENKPENVAGSTSRVFLGVRLECAQCHADRGGGTWSREQFWQFAAFFSRLPGARADQPAPKGPPRIKLPEKEEYVTAESLDGRALNWVDGADPRAVLAEWATRADNKWFARAAVNRMWGYFFGTGLVDPVDGLGIADNVPSHPELLDELSRAFAENKFDLKFLARAITGTKAYQRTSQQTLATQADPRLFARVPVRGLSGEQLYDSLIEATGYAPPTENASDALLVATTPRAKFLAKFQTQPDQPVDAATSIQQALYLMNGAYTTTATSLEKSPTLRAIATGPGSVADQVEQLFLVALARKPTAPELKRMTAFVGPDRPAMDRQTALADVFWALLNSTEFAVNH</sequence>
<protein>
    <recommendedName>
        <fullName evidence="5">Cytochrome c domain-containing protein</fullName>
    </recommendedName>
</protein>
<name>A0A6P2CVS7_9BACT</name>
<dbReference type="PANTHER" id="PTHR35889:SF3">
    <property type="entry name" value="F-BOX DOMAIN-CONTAINING PROTEIN"/>
    <property type="match status" value="1"/>
</dbReference>
<dbReference type="EMBL" id="LR593886">
    <property type="protein sequence ID" value="VTR92496.1"/>
    <property type="molecule type" value="Genomic_DNA"/>
</dbReference>
<keyword evidence="4" id="KW-1185">Reference proteome</keyword>
<dbReference type="RefSeq" id="WP_162667348.1">
    <property type="nucleotide sequence ID" value="NZ_LR593886.1"/>
</dbReference>
<dbReference type="AlphaFoldDB" id="A0A6P2CVS7"/>
<reference evidence="3 4" key="1">
    <citation type="submission" date="2019-05" db="EMBL/GenBank/DDBJ databases">
        <authorList>
            <consortium name="Science for Life Laboratories"/>
        </authorList>
    </citation>
    <scope>NUCLEOTIDE SEQUENCE [LARGE SCALE GENOMIC DNA]</scope>
    <source>
        <strain evidence="3">Soil9</strain>
    </source>
</reference>
<feature type="domain" description="DUF1553" evidence="2">
    <location>
        <begin position="252"/>
        <end position="471"/>
    </location>
</feature>
<dbReference type="PANTHER" id="PTHR35889">
    <property type="entry name" value="CYCLOINULO-OLIGOSACCHARIDE FRUCTANOTRANSFERASE-RELATED"/>
    <property type="match status" value="1"/>
</dbReference>
<dbReference type="Proteomes" id="UP000464178">
    <property type="component" value="Chromosome"/>
</dbReference>
<dbReference type="InterPro" id="IPR022655">
    <property type="entry name" value="DUF1553"/>
</dbReference>
<evidence type="ECO:0000313" key="3">
    <source>
        <dbReference type="EMBL" id="VTR92496.1"/>
    </source>
</evidence>
<evidence type="ECO:0000259" key="2">
    <source>
        <dbReference type="Pfam" id="PF07587"/>
    </source>
</evidence>
<dbReference type="Pfam" id="PF07583">
    <property type="entry name" value="PSCyt2"/>
    <property type="match status" value="1"/>
</dbReference>
<gene>
    <name evidence="3" type="ORF">SOIL9_52180</name>
</gene>
<evidence type="ECO:0000313" key="4">
    <source>
        <dbReference type="Proteomes" id="UP000464178"/>
    </source>
</evidence>
<dbReference type="InterPro" id="IPR011444">
    <property type="entry name" value="DUF1549"/>
</dbReference>
<proteinExistence type="predicted"/>
<dbReference type="Pfam" id="PF07587">
    <property type="entry name" value="PSD1"/>
    <property type="match status" value="1"/>
</dbReference>
<organism evidence="3 4">
    <name type="scientific">Gemmata massiliana</name>
    <dbReference type="NCBI Taxonomy" id="1210884"/>
    <lineage>
        <taxon>Bacteria</taxon>
        <taxon>Pseudomonadati</taxon>
        <taxon>Planctomycetota</taxon>
        <taxon>Planctomycetia</taxon>
        <taxon>Gemmatales</taxon>
        <taxon>Gemmataceae</taxon>
        <taxon>Gemmata</taxon>
    </lineage>
</organism>